<dbReference type="Proteomes" id="UP000315496">
    <property type="component" value="Chromosome 1"/>
</dbReference>
<organism evidence="1 2">
    <name type="scientific">Giardia muris</name>
    <dbReference type="NCBI Taxonomy" id="5742"/>
    <lineage>
        <taxon>Eukaryota</taxon>
        <taxon>Metamonada</taxon>
        <taxon>Diplomonadida</taxon>
        <taxon>Hexamitidae</taxon>
        <taxon>Giardiinae</taxon>
        <taxon>Giardia</taxon>
    </lineage>
</organism>
<gene>
    <name evidence="1" type="ORF">GMRT_16278</name>
</gene>
<name>A0A4Z1SUY5_GIAMU</name>
<dbReference type="AlphaFoldDB" id="A0A4Z1SUY5"/>
<evidence type="ECO:0000313" key="1">
    <source>
        <dbReference type="EMBL" id="TNJ29624.1"/>
    </source>
</evidence>
<proteinExistence type="predicted"/>
<comment type="caution">
    <text evidence="1">The sequence shown here is derived from an EMBL/GenBank/DDBJ whole genome shotgun (WGS) entry which is preliminary data.</text>
</comment>
<dbReference type="EMBL" id="VDLU01000001">
    <property type="protein sequence ID" value="TNJ29624.1"/>
    <property type="molecule type" value="Genomic_DNA"/>
</dbReference>
<reference evidence="1 2" key="1">
    <citation type="submission" date="2019-05" db="EMBL/GenBank/DDBJ databases">
        <title>The compact genome of Giardia muris reveals important steps in the evolution of intestinal protozoan parasites.</title>
        <authorList>
            <person name="Xu F."/>
            <person name="Jimenez-Gonzalez A."/>
            <person name="Einarsson E."/>
            <person name="Astvaldsson A."/>
            <person name="Peirasmaki D."/>
            <person name="Eckmann L."/>
            <person name="Andersson J.O."/>
            <person name="Svard S.G."/>
            <person name="Jerlstrom-Hultqvist J."/>
        </authorList>
    </citation>
    <scope>NUCLEOTIDE SEQUENCE [LARGE SCALE GENOMIC DNA]</scope>
    <source>
        <strain evidence="1 2">Roberts-Thomson</strain>
    </source>
</reference>
<dbReference type="VEuPathDB" id="GiardiaDB:GMRT_16278"/>
<sequence>MGDVSSSWYRREGFICDFSNSPSLPLDLLSDLERFAHDSLTKLQESTTIVMNSIEGLLDEPAEDTSLPFSSLTLDTYDLNTSITITPERIRQLCEQAIPTDNLTSTSSLSKAQSIIHSLDLSLQHSDINTTLHITELSQPTEDRSIECVTQQQDATTSTDASSPLPHLPLPHRVNLLASEAARVRRLREKYAKELAILSLQERGTIRSDMHHELRTNRIAWLRASLKELETRSANVTSTE</sequence>
<accession>A0A4Z1SUY5</accession>
<protein>
    <submittedName>
        <fullName evidence="1">Uncharacterized protein</fullName>
    </submittedName>
</protein>
<keyword evidence="2" id="KW-1185">Reference proteome</keyword>
<evidence type="ECO:0000313" key="2">
    <source>
        <dbReference type="Proteomes" id="UP000315496"/>
    </source>
</evidence>